<proteinExistence type="predicted"/>
<feature type="domain" description="Fumarase C C-terminal" evidence="4">
    <location>
        <begin position="405"/>
        <end position="436"/>
    </location>
</feature>
<keyword evidence="1 5" id="KW-0456">Lyase</keyword>
<evidence type="ECO:0000313" key="5">
    <source>
        <dbReference type="EMBL" id="QCI86265.1"/>
    </source>
</evidence>
<gene>
    <name evidence="5" type="ORF">FA707_04485</name>
</gene>
<reference evidence="5 6" key="1">
    <citation type="submission" date="2019-04" db="EMBL/GenBank/DDBJ databases">
        <title>Vagococcus sp. nov., isolated from faeces of yaks (Bos grunniens).</title>
        <authorList>
            <person name="Ge Y."/>
        </authorList>
    </citation>
    <scope>NUCLEOTIDE SEQUENCE [LARGE SCALE GENOMIC DNA]</scope>
    <source>
        <strain evidence="5 6">MN-17</strain>
    </source>
</reference>
<feature type="domain" description="Fumarate lyase N-terminal" evidence="3">
    <location>
        <begin position="11"/>
        <end position="338"/>
    </location>
</feature>
<dbReference type="GO" id="GO:0006531">
    <property type="term" value="P:aspartate metabolic process"/>
    <property type="evidence" value="ECO:0007669"/>
    <property type="project" value="TreeGrafter"/>
</dbReference>
<protein>
    <submittedName>
        <fullName evidence="5">Aspartate ammonia-lyase</fullName>
    </submittedName>
</protein>
<dbReference type="PRINTS" id="PR00145">
    <property type="entry name" value="ARGSUCLYASE"/>
</dbReference>
<dbReference type="Gene3D" id="1.20.200.10">
    <property type="entry name" value="Fumarase/aspartase (Central domain)"/>
    <property type="match status" value="1"/>
</dbReference>
<organism evidence="5 6">
    <name type="scientific">Vagococcus zengguangii</name>
    <dbReference type="NCBI Taxonomy" id="2571750"/>
    <lineage>
        <taxon>Bacteria</taxon>
        <taxon>Bacillati</taxon>
        <taxon>Bacillota</taxon>
        <taxon>Bacilli</taxon>
        <taxon>Lactobacillales</taxon>
        <taxon>Enterococcaceae</taxon>
        <taxon>Vagococcus</taxon>
    </lineage>
</organism>
<dbReference type="PRINTS" id="PR00149">
    <property type="entry name" value="FUMRATELYASE"/>
</dbReference>
<evidence type="ECO:0000259" key="3">
    <source>
        <dbReference type="Pfam" id="PF00206"/>
    </source>
</evidence>
<name>A0A4D7CQ36_9ENTE</name>
<dbReference type="SUPFAM" id="SSF48557">
    <property type="entry name" value="L-aspartase-like"/>
    <property type="match status" value="1"/>
</dbReference>
<dbReference type="Pfam" id="PF10415">
    <property type="entry name" value="FumaraseC_C"/>
    <property type="match status" value="1"/>
</dbReference>
<dbReference type="PANTHER" id="PTHR42696:SF2">
    <property type="entry name" value="ASPARTATE AMMONIA-LYASE"/>
    <property type="match status" value="1"/>
</dbReference>
<evidence type="ECO:0000256" key="2">
    <source>
        <dbReference type="SAM" id="Coils"/>
    </source>
</evidence>
<dbReference type="InterPro" id="IPR008948">
    <property type="entry name" value="L-Aspartase-like"/>
</dbReference>
<dbReference type="Gene3D" id="1.10.275.10">
    <property type="entry name" value="Fumarase/aspartase (N-terminal domain)"/>
    <property type="match status" value="1"/>
</dbReference>
<dbReference type="FunFam" id="1.20.200.10:FF:000001">
    <property type="entry name" value="Fumarate hydratase, mitochondrial"/>
    <property type="match status" value="1"/>
</dbReference>
<keyword evidence="2" id="KW-0175">Coiled coil</keyword>
<dbReference type="GO" id="GO:0005829">
    <property type="term" value="C:cytosol"/>
    <property type="evidence" value="ECO:0007669"/>
    <property type="project" value="TreeGrafter"/>
</dbReference>
<dbReference type="CDD" id="cd01357">
    <property type="entry name" value="Aspartase"/>
    <property type="match status" value="1"/>
</dbReference>
<dbReference type="Proteomes" id="UP000298615">
    <property type="component" value="Chromosome"/>
</dbReference>
<dbReference type="InterPro" id="IPR018951">
    <property type="entry name" value="Fumarase_C_C"/>
</dbReference>
<dbReference type="Gene3D" id="1.10.40.30">
    <property type="entry name" value="Fumarase/aspartase (C-terminal domain)"/>
    <property type="match status" value="1"/>
</dbReference>
<dbReference type="Pfam" id="PF00206">
    <property type="entry name" value="Lyase_1"/>
    <property type="match status" value="1"/>
</dbReference>
<evidence type="ECO:0000313" key="6">
    <source>
        <dbReference type="Proteomes" id="UP000298615"/>
    </source>
</evidence>
<dbReference type="EMBL" id="CP039712">
    <property type="protein sequence ID" value="QCI86265.1"/>
    <property type="molecule type" value="Genomic_DNA"/>
</dbReference>
<dbReference type="KEGG" id="vao:FA707_04485"/>
<dbReference type="AlphaFoldDB" id="A0A4D7CQ36"/>
<dbReference type="NCBIfam" id="NF008909">
    <property type="entry name" value="PRK12273.1"/>
    <property type="match status" value="1"/>
</dbReference>
<dbReference type="InterPro" id="IPR020557">
    <property type="entry name" value="Fumarate_lyase_CS"/>
</dbReference>
<evidence type="ECO:0000256" key="1">
    <source>
        <dbReference type="ARBA" id="ARBA00023239"/>
    </source>
</evidence>
<dbReference type="InterPro" id="IPR051546">
    <property type="entry name" value="Aspartate_Ammonia-Lyase"/>
</dbReference>
<accession>A0A4D7CQ36</accession>
<dbReference type="GO" id="GO:0006099">
    <property type="term" value="P:tricarboxylic acid cycle"/>
    <property type="evidence" value="ECO:0007669"/>
    <property type="project" value="InterPro"/>
</dbReference>
<dbReference type="FunFam" id="1.10.275.10:FF:000001">
    <property type="entry name" value="Fumarate hydratase, mitochondrial"/>
    <property type="match status" value="1"/>
</dbReference>
<sequence>MRIEKDSVGYLEIPQDSYYGVHTQRAVNNFNITGHRLDRDFIISLAEVKKAVAQANSELNVLSKEKAEAIVQAADEVIDGKLHEAILVDPIQGGAGTSSNMNINEVLANRAIELLGGEKGDYKLINPNDDVNRGQSTNDIYPTAGKLTMLKKVPKLMAQLDALSQTFLQKAVEFQDIMKLGRTQLQDAVPITLGQEFHAYYSVIKRGMHRLSIAKTEIEAINIGGTAIGTGISAHPELSQTALQKLREITGENLVISDDLVDATQNVESFVVLSDSLKAIAVSLSKVANDIRLLSSGPKTGIGEIKIPARQNGSSIMPGKINPVIPEVMNQCAFLVMGNNVTIGLAAEHGQLELNAFEPVIFYKLIESFEALTNGIQTFNENCVKGIEADRERCQENLERSTYMATPLAEKIGYEQAADIAKESVASGKTVKEVAKIFNISDDILNDLKVTIK</sequence>
<dbReference type="InterPro" id="IPR000362">
    <property type="entry name" value="Fumarate_lyase_fam"/>
</dbReference>
<evidence type="ECO:0000259" key="4">
    <source>
        <dbReference type="Pfam" id="PF10415"/>
    </source>
</evidence>
<dbReference type="GO" id="GO:0008797">
    <property type="term" value="F:aspartate ammonia-lyase activity"/>
    <property type="evidence" value="ECO:0007669"/>
    <property type="project" value="TreeGrafter"/>
</dbReference>
<dbReference type="InterPro" id="IPR024083">
    <property type="entry name" value="Fumarase/histidase_N"/>
</dbReference>
<keyword evidence="6" id="KW-1185">Reference proteome</keyword>
<dbReference type="RefSeq" id="WP_136953099.1">
    <property type="nucleotide sequence ID" value="NZ_CP039712.1"/>
</dbReference>
<feature type="coiled-coil region" evidence="2">
    <location>
        <begin position="45"/>
        <end position="72"/>
    </location>
</feature>
<dbReference type="PANTHER" id="PTHR42696">
    <property type="entry name" value="ASPARTATE AMMONIA-LYASE"/>
    <property type="match status" value="1"/>
</dbReference>
<dbReference type="InterPro" id="IPR022761">
    <property type="entry name" value="Fumarate_lyase_N"/>
</dbReference>
<dbReference type="PROSITE" id="PS00163">
    <property type="entry name" value="FUMARATE_LYASES"/>
    <property type="match status" value="1"/>
</dbReference>